<name>A0A348FZH5_9HYPH</name>
<evidence type="ECO:0000313" key="3">
    <source>
        <dbReference type="Proteomes" id="UP000266934"/>
    </source>
</evidence>
<dbReference type="OrthoDB" id="9844310at2"/>
<sequence length="141" mass="14377">MLSLLSRRQALLLAAAVLAPSAGQADPAAPVPLDGVYVGSFAGEATGTLTFTVENRQLSGSLKGVVKSDPIEATFAGAVGEDGAVALPLTGTVRDTSRFNLGTFPFSGTVNGRIGGETGSGGWTGANQFARHEGTWRATRK</sequence>
<dbReference type="KEGG" id="blag:BLTE_13930"/>
<reference evidence="2 3" key="1">
    <citation type="submission" date="2018-08" db="EMBL/GenBank/DDBJ databases">
        <title>Complete genome sequencing of Blastochloris tepida GI.</title>
        <authorList>
            <person name="Tsukatani Y."/>
            <person name="Mori H."/>
        </authorList>
    </citation>
    <scope>NUCLEOTIDE SEQUENCE [LARGE SCALE GENOMIC DNA]</scope>
    <source>
        <strain evidence="2 3">GI</strain>
    </source>
</reference>
<dbReference type="Proteomes" id="UP000266934">
    <property type="component" value="Chromosome"/>
</dbReference>
<dbReference type="RefSeq" id="WP_126398786.1">
    <property type="nucleotide sequence ID" value="NZ_AP018907.1"/>
</dbReference>
<gene>
    <name evidence="2" type="ORF">BLTE_13930</name>
</gene>
<feature type="signal peptide" evidence="1">
    <location>
        <begin position="1"/>
        <end position="25"/>
    </location>
</feature>
<protein>
    <submittedName>
        <fullName evidence="2">Uncharacterized protein</fullName>
    </submittedName>
</protein>
<feature type="chain" id="PRO_5016733000" evidence="1">
    <location>
        <begin position="26"/>
        <end position="141"/>
    </location>
</feature>
<accession>A0A348FZH5</accession>
<evidence type="ECO:0000256" key="1">
    <source>
        <dbReference type="SAM" id="SignalP"/>
    </source>
</evidence>
<organism evidence="2 3">
    <name type="scientific">Blastochloris tepida</name>
    <dbReference type="NCBI Taxonomy" id="2233851"/>
    <lineage>
        <taxon>Bacteria</taxon>
        <taxon>Pseudomonadati</taxon>
        <taxon>Pseudomonadota</taxon>
        <taxon>Alphaproteobacteria</taxon>
        <taxon>Hyphomicrobiales</taxon>
        <taxon>Blastochloridaceae</taxon>
        <taxon>Blastochloris</taxon>
    </lineage>
</organism>
<proteinExistence type="predicted"/>
<dbReference type="EMBL" id="AP018907">
    <property type="protein sequence ID" value="BBF92708.1"/>
    <property type="molecule type" value="Genomic_DNA"/>
</dbReference>
<keyword evidence="3" id="KW-1185">Reference proteome</keyword>
<keyword evidence="1" id="KW-0732">Signal</keyword>
<dbReference type="AlphaFoldDB" id="A0A348FZH5"/>
<evidence type="ECO:0000313" key="2">
    <source>
        <dbReference type="EMBL" id="BBF92708.1"/>
    </source>
</evidence>